<reference evidence="1 2" key="1">
    <citation type="submission" date="2013-01" db="EMBL/GenBank/DDBJ databases">
        <authorList>
            <person name="Harkins D.M."/>
            <person name="Durkin A.S."/>
            <person name="Brinkac L.M."/>
            <person name="Haft D.H."/>
            <person name="Selengut J.D."/>
            <person name="Sanka R."/>
            <person name="DePew J."/>
            <person name="Purushe J."/>
            <person name="Hospenthal D.R."/>
            <person name="Murray C.K."/>
            <person name="Pimentel G."/>
            <person name="Wasfy M."/>
            <person name="Vinetz J.M."/>
            <person name="Sutton G.G."/>
            <person name="Nierman W.C."/>
            <person name="Fouts D.E."/>
        </authorList>
    </citation>
    <scope>NUCLEOTIDE SEQUENCE [LARGE SCALE GENOMIC DNA]</scope>
    <source>
        <strain evidence="1 2">2006001855</strain>
    </source>
</reference>
<protein>
    <submittedName>
        <fullName evidence="1">Uncharacterized protein</fullName>
    </submittedName>
</protein>
<evidence type="ECO:0000313" key="1">
    <source>
        <dbReference type="EMBL" id="EMM71790.1"/>
    </source>
</evidence>
<dbReference type="AlphaFoldDB" id="M6FH80"/>
<dbReference type="EMBL" id="AFJM02000044">
    <property type="protein sequence ID" value="EMM71790.1"/>
    <property type="molecule type" value="Genomic_DNA"/>
</dbReference>
<gene>
    <name evidence="1" type="ORF">LEP1GSC038_4062</name>
</gene>
<organism evidence="1 2">
    <name type="scientific">Leptospira weilii str. 2006001855</name>
    <dbReference type="NCBI Taxonomy" id="996804"/>
    <lineage>
        <taxon>Bacteria</taxon>
        <taxon>Pseudomonadati</taxon>
        <taxon>Spirochaetota</taxon>
        <taxon>Spirochaetia</taxon>
        <taxon>Leptospirales</taxon>
        <taxon>Leptospiraceae</taxon>
        <taxon>Leptospira</taxon>
    </lineage>
</organism>
<comment type="caution">
    <text evidence="1">The sequence shown here is derived from an EMBL/GenBank/DDBJ whole genome shotgun (WGS) entry which is preliminary data.</text>
</comment>
<sequence length="57" mass="6712">MGKNLNIKNLPRLTKPLSIRSGNQLKSRNEIRISPKDFPKIAFRFIKQKFVFQNILN</sequence>
<dbReference type="Proteomes" id="UP000012101">
    <property type="component" value="Unassembled WGS sequence"/>
</dbReference>
<name>M6FH80_9LEPT</name>
<evidence type="ECO:0000313" key="2">
    <source>
        <dbReference type="Proteomes" id="UP000012101"/>
    </source>
</evidence>
<proteinExistence type="predicted"/>
<accession>M6FH80</accession>